<gene>
    <name evidence="2" type="ORF">RM445_20270</name>
</gene>
<name>A0ABU2NDQ5_9PSEU</name>
<dbReference type="InterPro" id="IPR041657">
    <property type="entry name" value="HTH_17"/>
</dbReference>
<dbReference type="InterPro" id="IPR009061">
    <property type="entry name" value="DNA-bd_dom_put_sf"/>
</dbReference>
<sequence length="121" mass="13406">MLETLTHVTLALSRHVRQLQSEGIAVPREVEELTAFLVHLARIRHVPPAVAVKNGSHHDPNVPDRMLVTKHEAAHLLGVSVRTVERLVAAGRLQQVQVERLARFRIGDLEAYVHGLAEAAN</sequence>
<reference evidence="3" key="1">
    <citation type="submission" date="2023-07" db="EMBL/GenBank/DDBJ databases">
        <title>30 novel species of actinomycetes from the DSMZ collection.</title>
        <authorList>
            <person name="Nouioui I."/>
        </authorList>
    </citation>
    <scope>NUCLEOTIDE SEQUENCE [LARGE SCALE GENOMIC DNA]</scope>
    <source>
        <strain evidence="3">DSM 45834</strain>
    </source>
</reference>
<feature type="domain" description="Helix-turn-helix" evidence="1">
    <location>
        <begin position="71"/>
        <end position="113"/>
    </location>
</feature>
<accession>A0ABU2NDQ5</accession>
<dbReference type="Pfam" id="PF12728">
    <property type="entry name" value="HTH_17"/>
    <property type="match status" value="1"/>
</dbReference>
<keyword evidence="3" id="KW-1185">Reference proteome</keyword>
<protein>
    <submittedName>
        <fullName evidence="2">Helix-turn-helix domain-containing protein</fullName>
    </submittedName>
</protein>
<dbReference type="EMBL" id="JAVREJ010000015">
    <property type="protein sequence ID" value="MDT0351865.1"/>
    <property type="molecule type" value="Genomic_DNA"/>
</dbReference>
<dbReference type="RefSeq" id="WP_311558351.1">
    <property type="nucleotide sequence ID" value="NZ_JAVREJ010000015.1"/>
</dbReference>
<organism evidence="2 3">
    <name type="scientific">Pseudonocardia charpentierae</name>
    <dbReference type="NCBI Taxonomy" id="3075545"/>
    <lineage>
        <taxon>Bacteria</taxon>
        <taxon>Bacillati</taxon>
        <taxon>Actinomycetota</taxon>
        <taxon>Actinomycetes</taxon>
        <taxon>Pseudonocardiales</taxon>
        <taxon>Pseudonocardiaceae</taxon>
        <taxon>Pseudonocardia</taxon>
    </lineage>
</organism>
<dbReference type="InterPro" id="IPR010093">
    <property type="entry name" value="SinI_DNA-bd"/>
</dbReference>
<proteinExistence type="predicted"/>
<evidence type="ECO:0000313" key="2">
    <source>
        <dbReference type="EMBL" id="MDT0351865.1"/>
    </source>
</evidence>
<evidence type="ECO:0000259" key="1">
    <source>
        <dbReference type="Pfam" id="PF12728"/>
    </source>
</evidence>
<evidence type="ECO:0000313" key="3">
    <source>
        <dbReference type="Proteomes" id="UP001183202"/>
    </source>
</evidence>
<dbReference type="NCBIfam" id="TIGR01764">
    <property type="entry name" value="excise"/>
    <property type="match status" value="1"/>
</dbReference>
<dbReference type="SUPFAM" id="SSF46955">
    <property type="entry name" value="Putative DNA-binding domain"/>
    <property type="match status" value="1"/>
</dbReference>
<dbReference type="Proteomes" id="UP001183202">
    <property type="component" value="Unassembled WGS sequence"/>
</dbReference>
<comment type="caution">
    <text evidence="2">The sequence shown here is derived from an EMBL/GenBank/DDBJ whole genome shotgun (WGS) entry which is preliminary data.</text>
</comment>